<comment type="caution">
    <text evidence="2">The sequence shown here is derived from an EMBL/GenBank/DDBJ whole genome shotgun (WGS) entry which is preliminary data.</text>
</comment>
<sequence length="304" mass="33823">MRVVSLLPSSTEIVCALGMADHLVGRSHECDYPEQVKALPVCTAPKFDPHGTSAEINQRVREVLREALSVYRVDEALLQRLQPDVILTQSLCEVCAVSLAEVQKAVCTWSQAARIVSLEPNRLEDIFADIHRVAEALGVPESGERLVMDIRWRMEVVADRAQRLPHKPTVACLEWIDPLMAAGNWIPQLVEMAGGINLFGEAGAHSPWLAWEALREADPEVIILMPCGFDIARTAQDLPILQALEGWHKLRAVQTGQVYLTDGNQYFNRPGPRLLQSLEILAEILHPKVFPFGHRGKGWQVASL</sequence>
<organism evidence="2 3">
    <name type="scientific">Candidatus Thermofonsia Clade 1 bacterium</name>
    <dbReference type="NCBI Taxonomy" id="2364210"/>
    <lineage>
        <taxon>Bacteria</taxon>
        <taxon>Bacillati</taxon>
        <taxon>Chloroflexota</taxon>
        <taxon>Candidatus Thermofontia</taxon>
        <taxon>Candidatus Thermofonsia Clade 1</taxon>
    </lineage>
</organism>
<accession>A0A2M8PCH8</accession>
<name>A0A2M8PCH8_9CHLR</name>
<dbReference type="PROSITE" id="PS50983">
    <property type="entry name" value="FE_B12_PBP"/>
    <property type="match status" value="1"/>
</dbReference>
<dbReference type="Pfam" id="PF01497">
    <property type="entry name" value="Peripla_BP_2"/>
    <property type="match status" value="1"/>
</dbReference>
<gene>
    <name evidence="2" type="ORF">CUN49_11525</name>
</gene>
<feature type="domain" description="Fe/B12 periplasmic-binding" evidence="1">
    <location>
        <begin position="2"/>
        <end position="289"/>
    </location>
</feature>
<dbReference type="PANTHER" id="PTHR42860">
    <property type="entry name" value="VITAMIN B12-BINDING PROTEIN"/>
    <property type="match status" value="1"/>
</dbReference>
<protein>
    <submittedName>
        <fullName evidence="2">Cobalamin-binding protein</fullName>
    </submittedName>
</protein>
<dbReference type="EMBL" id="PGTM01000184">
    <property type="protein sequence ID" value="PJF35248.1"/>
    <property type="molecule type" value="Genomic_DNA"/>
</dbReference>
<evidence type="ECO:0000259" key="1">
    <source>
        <dbReference type="PROSITE" id="PS50983"/>
    </source>
</evidence>
<dbReference type="SUPFAM" id="SSF53807">
    <property type="entry name" value="Helical backbone' metal receptor"/>
    <property type="match status" value="1"/>
</dbReference>
<dbReference type="AlphaFoldDB" id="A0A2M8PCH8"/>
<evidence type="ECO:0000313" key="2">
    <source>
        <dbReference type="EMBL" id="PJF35248.1"/>
    </source>
</evidence>
<reference evidence="2 3" key="1">
    <citation type="submission" date="2017-11" db="EMBL/GenBank/DDBJ databases">
        <title>Evolution of Phototrophy in the Chloroflexi Phylum Driven by Horizontal Gene Transfer.</title>
        <authorList>
            <person name="Ward L.M."/>
            <person name="Hemp J."/>
            <person name="Shih P.M."/>
            <person name="Mcglynn S.E."/>
            <person name="Fischer W."/>
        </authorList>
    </citation>
    <scope>NUCLEOTIDE SEQUENCE [LARGE SCALE GENOMIC DNA]</scope>
    <source>
        <strain evidence="2">JP3_13</strain>
    </source>
</reference>
<dbReference type="InterPro" id="IPR002491">
    <property type="entry name" value="ABC_transptr_periplasmic_BD"/>
</dbReference>
<evidence type="ECO:0000313" key="3">
    <source>
        <dbReference type="Proteomes" id="UP000229681"/>
    </source>
</evidence>
<dbReference type="Gene3D" id="3.40.50.1980">
    <property type="entry name" value="Nitrogenase molybdenum iron protein domain"/>
    <property type="match status" value="2"/>
</dbReference>
<proteinExistence type="predicted"/>
<dbReference type="InterPro" id="IPR051030">
    <property type="entry name" value="Vitamin_B12-ABC_binding"/>
</dbReference>
<dbReference type="Proteomes" id="UP000229681">
    <property type="component" value="Unassembled WGS sequence"/>
</dbReference>
<dbReference type="CDD" id="cd01144">
    <property type="entry name" value="BtuF"/>
    <property type="match status" value="1"/>
</dbReference>
<dbReference type="PANTHER" id="PTHR42860:SF1">
    <property type="entry name" value="VITAMIN B12-BINDING PROTEIN"/>
    <property type="match status" value="1"/>
</dbReference>